<evidence type="ECO:0000259" key="5">
    <source>
        <dbReference type="PROSITE" id="PS50113"/>
    </source>
</evidence>
<dbReference type="PROSITE" id="PS50112">
    <property type="entry name" value="PAS"/>
    <property type="match status" value="1"/>
</dbReference>
<dbReference type="Gene3D" id="3.30.450.20">
    <property type="entry name" value="PAS domain"/>
    <property type="match status" value="1"/>
</dbReference>
<evidence type="ECO:0000256" key="1">
    <source>
        <dbReference type="ARBA" id="ARBA00022630"/>
    </source>
</evidence>
<dbReference type="NCBIfam" id="TIGR00229">
    <property type="entry name" value="sensory_box"/>
    <property type="match status" value="1"/>
</dbReference>
<feature type="domain" description="PAS" evidence="4">
    <location>
        <begin position="59"/>
        <end position="129"/>
    </location>
</feature>
<proteinExistence type="predicted"/>
<keyword evidence="7" id="KW-1185">Reference proteome</keyword>
<dbReference type="SUPFAM" id="SSF55785">
    <property type="entry name" value="PYP-like sensor domain (PAS domain)"/>
    <property type="match status" value="1"/>
</dbReference>
<gene>
    <name evidence="6" type="ORF">OO016_02090</name>
</gene>
<dbReference type="Pfam" id="PF13426">
    <property type="entry name" value="PAS_9"/>
    <property type="match status" value="1"/>
</dbReference>
<dbReference type="PANTHER" id="PTHR47429">
    <property type="entry name" value="PROTEIN TWIN LOV 1"/>
    <property type="match status" value="1"/>
</dbReference>
<dbReference type="Proteomes" id="UP001207116">
    <property type="component" value="Unassembled WGS sequence"/>
</dbReference>
<name>A0AAE3SNE5_9FLAO</name>
<evidence type="ECO:0000259" key="4">
    <source>
        <dbReference type="PROSITE" id="PS50112"/>
    </source>
</evidence>
<evidence type="ECO:0000256" key="3">
    <source>
        <dbReference type="ARBA" id="ARBA00022991"/>
    </source>
</evidence>
<dbReference type="InterPro" id="IPR000014">
    <property type="entry name" value="PAS"/>
</dbReference>
<dbReference type="PANTHER" id="PTHR47429:SF2">
    <property type="entry name" value="PROTEIN TWIN LOV 1"/>
    <property type="match status" value="1"/>
</dbReference>
<evidence type="ECO:0000313" key="6">
    <source>
        <dbReference type="EMBL" id="MCX2718382.1"/>
    </source>
</evidence>
<reference evidence="6" key="1">
    <citation type="submission" date="2022-11" db="EMBL/GenBank/DDBJ databases">
        <title>The characterization of three novel Bacteroidetes species and genomic analysis of their roles in tidal elemental geochemical cycles.</title>
        <authorList>
            <person name="Ma K.-J."/>
        </authorList>
    </citation>
    <scope>NUCLEOTIDE SEQUENCE</scope>
    <source>
        <strain evidence="6">M415</strain>
    </source>
</reference>
<dbReference type="EMBL" id="JAPFQP010000001">
    <property type="protein sequence ID" value="MCX2718382.1"/>
    <property type="molecule type" value="Genomic_DNA"/>
</dbReference>
<protein>
    <submittedName>
        <fullName evidence="6">PAS domain-containing protein</fullName>
    </submittedName>
</protein>
<dbReference type="AlphaFoldDB" id="A0AAE3SNE5"/>
<evidence type="ECO:0000256" key="2">
    <source>
        <dbReference type="ARBA" id="ARBA00022643"/>
    </source>
</evidence>
<dbReference type="CDD" id="cd00130">
    <property type="entry name" value="PAS"/>
    <property type="match status" value="1"/>
</dbReference>
<keyword evidence="3" id="KW-0157">Chromophore</keyword>
<dbReference type="PROSITE" id="PS50113">
    <property type="entry name" value="PAC"/>
    <property type="match status" value="1"/>
</dbReference>
<keyword evidence="2" id="KW-0288">FMN</keyword>
<feature type="domain" description="PAC" evidence="5">
    <location>
        <begin position="130"/>
        <end position="173"/>
    </location>
</feature>
<evidence type="ECO:0000313" key="7">
    <source>
        <dbReference type="Proteomes" id="UP001207116"/>
    </source>
</evidence>
<dbReference type="RefSeq" id="WP_266010396.1">
    <property type="nucleotide sequence ID" value="NZ_JAPFQP010000001.1"/>
</dbReference>
<dbReference type="InterPro" id="IPR000700">
    <property type="entry name" value="PAS-assoc_C"/>
</dbReference>
<keyword evidence="1" id="KW-0285">Flavoprotein</keyword>
<accession>A0AAE3SNE5</accession>
<sequence length="173" mass="19876">MQEIKNFDKAAKKYYNTLSLNPLPLLSWDIFGQHYQKISAFFNDLSEFNVIAKDSNWKGTSDIKKALLEKDQIVVVTDPELNIVKASHNIFDMNGYTQEEIIGQKPKIFQGPDTCAETTLYISKAIKQQKPFETTVLNYRKDGSAYRCWIKGEPVFDKKGKVVHFIAFEKEVA</sequence>
<comment type="caution">
    <text evidence="6">The sequence shown here is derived from an EMBL/GenBank/DDBJ whole genome shotgun (WGS) entry which is preliminary data.</text>
</comment>
<dbReference type="InterPro" id="IPR035965">
    <property type="entry name" value="PAS-like_dom_sf"/>
</dbReference>
<organism evidence="6 7">
    <name type="scientific">Lentiprolixibacter aurantiacus</name>
    <dbReference type="NCBI Taxonomy" id="2993939"/>
    <lineage>
        <taxon>Bacteria</taxon>
        <taxon>Pseudomonadati</taxon>
        <taxon>Bacteroidota</taxon>
        <taxon>Flavobacteriia</taxon>
        <taxon>Flavobacteriales</taxon>
        <taxon>Flavobacteriaceae</taxon>
        <taxon>Lentiprolixibacter</taxon>
    </lineage>
</organism>